<evidence type="ECO:0000313" key="2">
    <source>
        <dbReference type="EMBL" id="KKL56446.1"/>
    </source>
</evidence>
<protein>
    <submittedName>
        <fullName evidence="2">Uncharacterized protein</fullName>
    </submittedName>
</protein>
<proteinExistence type="predicted"/>
<comment type="caution">
    <text evidence="2">The sequence shown here is derived from an EMBL/GenBank/DDBJ whole genome shotgun (WGS) entry which is preliminary data.</text>
</comment>
<feature type="coiled-coil region" evidence="1">
    <location>
        <begin position="87"/>
        <end position="114"/>
    </location>
</feature>
<dbReference type="EMBL" id="LAZR01030492">
    <property type="protein sequence ID" value="KKL56446.1"/>
    <property type="molecule type" value="Genomic_DNA"/>
</dbReference>
<accession>A0A0F9DRU4</accession>
<dbReference type="AlphaFoldDB" id="A0A0F9DRU4"/>
<keyword evidence="1" id="KW-0175">Coiled coil</keyword>
<organism evidence="2">
    <name type="scientific">marine sediment metagenome</name>
    <dbReference type="NCBI Taxonomy" id="412755"/>
    <lineage>
        <taxon>unclassified sequences</taxon>
        <taxon>metagenomes</taxon>
        <taxon>ecological metagenomes</taxon>
    </lineage>
</organism>
<sequence>MIHSIVPETGMQQKIPIESVVHRLRKFVQHHLQGKENAMKSGAIMNTLGFPASGTNQKLRKAGKLLLREENIPLVSGPSGFYVAKTVDELNEYLQNLEARRKGIEKNEATVREIRDKLMGRPRGDCFEW</sequence>
<reference evidence="2" key="1">
    <citation type="journal article" date="2015" name="Nature">
        <title>Complex archaea that bridge the gap between prokaryotes and eukaryotes.</title>
        <authorList>
            <person name="Spang A."/>
            <person name="Saw J.H."/>
            <person name="Jorgensen S.L."/>
            <person name="Zaremba-Niedzwiedzka K."/>
            <person name="Martijn J."/>
            <person name="Lind A.E."/>
            <person name="van Eijk R."/>
            <person name="Schleper C."/>
            <person name="Guy L."/>
            <person name="Ettema T.J."/>
        </authorList>
    </citation>
    <scope>NUCLEOTIDE SEQUENCE</scope>
</reference>
<name>A0A0F9DRU4_9ZZZZ</name>
<evidence type="ECO:0000256" key="1">
    <source>
        <dbReference type="SAM" id="Coils"/>
    </source>
</evidence>
<gene>
    <name evidence="2" type="ORF">LCGC14_2245340</name>
</gene>